<dbReference type="Pfam" id="PF02823">
    <property type="entry name" value="ATP-synt_DE_N"/>
    <property type="match status" value="1"/>
</dbReference>
<dbReference type="InterPro" id="IPR036771">
    <property type="entry name" value="ATPsynth_dsu/esu_N"/>
</dbReference>
<evidence type="ECO:0000313" key="10">
    <source>
        <dbReference type="Proteomes" id="UP000187035"/>
    </source>
</evidence>
<evidence type="ECO:0000256" key="5">
    <source>
        <dbReference type="ARBA" id="ARBA00023136"/>
    </source>
</evidence>
<accession>A0A854D6W4</accession>
<dbReference type="GO" id="GO:0046933">
    <property type="term" value="F:proton-transporting ATP synthase activity, rotational mechanism"/>
    <property type="evidence" value="ECO:0007669"/>
    <property type="project" value="InterPro"/>
</dbReference>
<dbReference type="GeneID" id="64257311"/>
<keyword evidence="7" id="KW-0066">ATP synthesis</keyword>
<comment type="subcellular location">
    <subcellularLocation>
        <location evidence="1">Cell membrane</location>
        <topology evidence="1">Peripheral membrane protein</topology>
    </subcellularLocation>
</comment>
<dbReference type="GO" id="GO:0005886">
    <property type="term" value="C:plasma membrane"/>
    <property type="evidence" value="ECO:0007669"/>
    <property type="project" value="UniProtKB-SubCell"/>
</dbReference>
<evidence type="ECO:0000256" key="2">
    <source>
        <dbReference type="ARBA" id="ARBA00005712"/>
    </source>
</evidence>
<dbReference type="EMBL" id="MSRR01000006">
    <property type="protein sequence ID" value="OMG37768.1"/>
    <property type="molecule type" value="Genomic_DNA"/>
</dbReference>
<evidence type="ECO:0000313" key="9">
    <source>
        <dbReference type="EMBL" id="OMG37768.1"/>
    </source>
</evidence>
<comment type="caution">
    <text evidence="9">The sequence shown here is derived from an EMBL/GenBank/DDBJ whole genome shotgun (WGS) entry which is preliminary data.</text>
</comment>
<gene>
    <name evidence="9" type="ORF">BKH33_03160</name>
</gene>
<dbReference type="GO" id="GO:0045259">
    <property type="term" value="C:proton-transporting ATP synthase complex"/>
    <property type="evidence" value="ECO:0007669"/>
    <property type="project" value="UniProtKB-KW"/>
</dbReference>
<protein>
    <recommendedName>
        <fullName evidence="8">ATP synthase F1 complex delta/epsilon subunit N-terminal domain-containing protein</fullName>
    </recommendedName>
</protein>
<dbReference type="SUPFAM" id="SSF51344">
    <property type="entry name" value="Epsilon subunit of F1F0-ATP synthase N-terminal domain"/>
    <property type="match status" value="1"/>
</dbReference>
<dbReference type="PANTHER" id="PTHR13822:SF10">
    <property type="entry name" value="ATP SYNTHASE EPSILON CHAIN, CHLOROPLASTIC"/>
    <property type="match status" value="1"/>
</dbReference>
<evidence type="ECO:0000256" key="3">
    <source>
        <dbReference type="ARBA" id="ARBA00022448"/>
    </source>
</evidence>
<dbReference type="RefSeq" id="WP_003782650.1">
    <property type="nucleotide sequence ID" value="NZ_CP066049.1"/>
</dbReference>
<evidence type="ECO:0000256" key="6">
    <source>
        <dbReference type="ARBA" id="ARBA00023196"/>
    </source>
</evidence>
<dbReference type="Gene3D" id="2.60.15.10">
    <property type="entry name" value="F0F1 ATP synthase delta/epsilon subunit, N-terminal"/>
    <property type="match status" value="1"/>
</dbReference>
<organism evidence="9 10">
    <name type="scientific">Actinomyces naeslundii</name>
    <dbReference type="NCBI Taxonomy" id="1655"/>
    <lineage>
        <taxon>Bacteria</taxon>
        <taxon>Bacillati</taxon>
        <taxon>Actinomycetota</taxon>
        <taxon>Actinomycetes</taxon>
        <taxon>Actinomycetales</taxon>
        <taxon>Actinomycetaceae</taxon>
        <taxon>Actinomyces</taxon>
    </lineage>
</organism>
<dbReference type="AlphaFoldDB" id="A0A854D6W4"/>
<proteinExistence type="inferred from homology"/>
<name>A0A854D6W4_ACTNA</name>
<feature type="domain" description="ATP synthase F1 complex delta/epsilon subunit N-terminal" evidence="8">
    <location>
        <begin position="3"/>
        <end position="81"/>
    </location>
</feature>
<comment type="similarity">
    <text evidence="2">Belongs to the ATPase epsilon chain family.</text>
</comment>
<keyword evidence="3" id="KW-0813">Transport</keyword>
<evidence type="ECO:0000256" key="1">
    <source>
        <dbReference type="ARBA" id="ARBA00004202"/>
    </source>
</evidence>
<dbReference type="Proteomes" id="UP000187035">
    <property type="component" value="Unassembled WGS sequence"/>
</dbReference>
<dbReference type="CDD" id="cd12152">
    <property type="entry name" value="F1-ATPase_delta"/>
    <property type="match status" value="1"/>
</dbReference>
<keyword evidence="6" id="KW-0139">CF(1)</keyword>
<evidence type="ECO:0000256" key="4">
    <source>
        <dbReference type="ARBA" id="ARBA00023065"/>
    </source>
</evidence>
<dbReference type="InterPro" id="IPR020546">
    <property type="entry name" value="ATP_synth_F1_dsu/esu_N"/>
</dbReference>
<sequence length="88" mass="9089">MALRVEVVSPAGEAWAGEATQVSVPLINGELGILPGRQPLVAVLGSGSVRLSPVDGEMRRVEVSGGFCSVDHDVITIAADHVKQDAEA</sequence>
<keyword evidence="5" id="KW-0472">Membrane</keyword>
<evidence type="ECO:0000256" key="7">
    <source>
        <dbReference type="ARBA" id="ARBA00023310"/>
    </source>
</evidence>
<reference evidence="9 10" key="1">
    <citation type="submission" date="2016-12" db="EMBL/GenBank/DDBJ databases">
        <title>Genomic comparison of strains in the 'Actinomyces naeslundii' group.</title>
        <authorList>
            <person name="Mughal S.R."/>
            <person name="Do T."/>
            <person name="Gilbert S.C."/>
            <person name="Witherden E.A."/>
            <person name="Didelot X."/>
            <person name="Beighton D."/>
        </authorList>
    </citation>
    <scope>NUCLEOTIDE SEQUENCE [LARGE SCALE GENOMIC DNA]</scope>
    <source>
        <strain evidence="9 10">NCTC 10301</strain>
    </source>
</reference>
<evidence type="ECO:0000259" key="8">
    <source>
        <dbReference type="Pfam" id="PF02823"/>
    </source>
</evidence>
<keyword evidence="4" id="KW-0406">Ion transport</keyword>
<dbReference type="PANTHER" id="PTHR13822">
    <property type="entry name" value="ATP SYNTHASE DELTA/EPSILON CHAIN"/>
    <property type="match status" value="1"/>
</dbReference>
<dbReference type="InterPro" id="IPR001469">
    <property type="entry name" value="ATP_synth_F1_dsu/esu"/>
</dbReference>